<gene>
    <name evidence="2" type="ORF">HPP92_007224</name>
</gene>
<dbReference type="AlphaFoldDB" id="A0A835RDG3"/>
<evidence type="ECO:0000313" key="3">
    <source>
        <dbReference type="Proteomes" id="UP000636800"/>
    </source>
</evidence>
<keyword evidence="3" id="KW-1185">Reference proteome</keyword>
<organism evidence="2 3">
    <name type="scientific">Vanilla planifolia</name>
    <name type="common">Vanilla</name>
    <dbReference type="NCBI Taxonomy" id="51239"/>
    <lineage>
        <taxon>Eukaryota</taxon>
        <taxon>Viridiplantae</taxon>
        <taxon>Streptophyta</taxon>
        <taxon>Embryophyta</taxon>
        <taxon>Tracheophyta</taxon>
        <taxon>Spermatophyta</taxon>
        <taxon>Magnoliopsida</taxon>
        <taxon>Liliopsida</taxon>
        <taxon>Asparagales</taxon>
        <taxon>Orchidaceae</taxon>
        <taxon>Vanilloideae</taxon>
        <taxon>Vanilleae</taxon>
        <taxon>Vanilla</taxon>
    </lineage>
</organism>
<dbReference type="EMBL" id="JADCNL010000003">
    <property type="protein sequence ID" value="KAG0488413.1"/>
    <property type="molecule type" value="Genomic_DNA"/>
</dbReference>
<comment type="caution">
    <text evidence="2">The sequence shown here is derived from an EMBL/GenBank/DDBJ whole genome shotgun (WGS) entry which is preliminary data.</text>
</comment>
<evidence type="ECO:0000313" key="2">
    <source>
        <dbReference type="EMBL" id="KAG0488413.1"/>
    </source>
</evidence>
<proteinExistence type="predicted"/>
<protein>
    <submittedName>
        <fullName evidence="2">Uncharacterized protein</fullName>
    </submittedName>
</protein>
<accession>A0A835RDG3</accession>
<evidence type="ECO:0000256" key="1">
    <source>
        <dbReference type="SAM" id="MobiDB-lite"/>
    </source>
</evidence>
<dbReference type="Proteomes" id="UP000636800">
    <property type="component" value="Chromosome 3"/>
</dbReference>
<sequence length="109" mass="12362">MKAKETTSLGWRRSERWRRCSEEAGLLQLELIHLCLTIHLDNEGDDEDEESRASDPCSLTSAPKELFRDGGNLTGSIPPFDNDRSLRDLSEDASILATRSRKPPSLRRH</sequence>
<reference evidence="2 3" key="1">
    <citation type="journal article" date="2020" name="Nat. Food">
        <title>A phased Vanilla planifolia genome enables genetic improvement of flavour and production.</title>
        <authorList>
            <person name="Hasing T."/>
            <person name="Tang H."/>
            <person name="Brym M."/>
            <person name="Khazi F."/>
            <person name="Huang T."/>
            <person name="Chambers A.H."/>
        </authorList>
    </citation>
    <scope>NUCLEOTIDE SEQUENCE [LARGE SCALE GENOMIC DNA]</scope>
    <source>
        <tissue evidence="2">Leaf</tissue>
    </source>
</reference>
<name>A0A835RDG3_VANPL</name>
<feature type="region of interest" description="Disordered" evidence="1">
    <location>
        <begin position="44"/>
        <end position="85"/>
    </location>
</feature>
<dbReference type="OrthoDB" id="421075at2759"/>